<evidence type="ECO:0000256" key="3">
    <source>
        <dbReference type="ARBA" id="ARBA00022475"/>
    </source>
</evidence>
<evidence type="ECO:0000256" key="1">
    <source>
        <dbReference type="ARBA" id="ARBA00004651"/>
    </source>
</evidence>
<dbReference type="Pfam" id="PF13440">
    <property type="entry name" value="Polysacc_synt_3"/>
    <property type="match status" value="1"/>
</dbReference>
<keyword evidence="6 7" id="KW-0472">Membrane</keyword>
<gene>
    <name evidence="8" type="ORF">ACFO0C_32530</name>
</gene>
<feature type="transmembrane region" description="Helical" evidence="7">
    <location>
        <begin position="92"/>
        <end position="115"/>
    </location>
</feature>
<evidence type="ECO:0000313" key="8">
    <source>
        <dbReference type="EMBL" id="MFC4069674.1"/>
    </source>
</evidence>
<sequence>MSVQEPPAAPPEEPALFQKASRALGWSLASTLLSRLSTLVIGIALARILGPEEFGTFAVALVVLTAVLSFNELGVSLAIVRWPDDPEEIAPTVATLSVLSSVLVYVACWFGAPAFAAALGDESSIPVIRVLALSVIISGLVATPVGLLQRAFKQKQKTVADLVTNWTSALVSIGFALSGAGAMSLAVGQLSGSFAGAILFFAYAPRGLRFGFNREKARALLRFGLPLAGSSIIVFATTNVDRIVVGAVLGPTALGYYMLALNLANWPITIFSQPVRAVVPAALARLQHDRPAMRSAFLSAAGLLAVIALPACLLLSGAAGPLIRFLYGDVWDPASTVLVWLGLLAALRILFELFYDYFVVLASTRVVLVVQTVWFVALLPALYLAAVHGGLWASAAVQFGVALVVVLPLYLIDLHRTGVSLGTLLSRVAPALLGGLVVAGVAVAVTRTGWPDLVILLVSGTVTLGVMALLGYRLRHVLRELRSAGVPAGG</sequence>
<dbReference type="InterPro" id="IPR050833">
    <property type="entry name" value="Poly_Biosynth_Transport"/>
</dbReference>
<comment type="caution">
    <text evidence="8">The sequence shown here is derived from an EMBL/GenBank/DDBJ whole genome shotgun (WGS) entry which is preliminary data.</text>
</comment>
<dbReference type="PANTHER" id="PTHR30250:SF10">
    <property type="entry name" value="LIPOPOLYSACCHARIDE BIOSYNTHESIS PROTEIN WZXC"/>
    <property type="match status" value="1"/>
</dbReference>
<dbReference type="EMBL" id="JBHSBL010000021">
    <property type="protein sequence ID" value="MFC4069674.1"/>
    <property type="molecule type" value="Genomic_DNA"/>
</dbReference>
<feature type="transmembrane region" description="Helical" evidence="7">
    <location>
        <begin position="23"/>
        <end position="45"/>
    </location>
</feature>
<feature type="transmembrane region" description="Helical" evidence="7">
    <location>
        <begin position="453"/>
        <end position="472"/>
    </location>
</feature>
<feature type="transmembrane region" description="Helical" evidence="7">
    <location>
        <begin position="57"/>
        <end position="80"/>
    </location>
</feature>
<feature type="transmembrane region" description="Helical" evidence="7">
    <location>
        <begin position="219"/>
        <end position="237"/>
    </location>
</feature>
<feature type="transmembrane region" description="Helical" evidence="7">
    <location>
        <begin position="366"/>
        <end position="385"/>
    </location>
</feature>
<evidence type="ECO:0000256" key="7">
    <source>
        <dbReference type="SAM" id="Phobius"/>
    </source>
</evidence>
<evidence type="ECO:0000256" key="4">
    <source>
        <dbReference type="ARBA" id="ARBA00022692"/>
    </source>
</evidence>
<feature type="transmembrane region" description="Helical" evidence="7">
    <location>
        <begin position="337"/>
        <end position="359"/>
    </location>
</feature>
<comment type="subcellular location">
    <subcellularLocation>
        <location evidence="1">Cell membrane</location>
        <topology evidence="1">Multi-pass membrane protein</topology>
    </subcellularLocation>
</comment>
<evidence type="ECO:0000313" key="9">
    <source>
        <dbReference type="Proteomes" id="UP001595867"/>
    </source>
</evidence>
<keyword evidence="5 7" id="KW-1133">Transmembrane helix</keyword>
<keyword evidence="4 7" id="KW-0812">Transmembrane</keyword>
<comment type="similarity">
    <text evidence="2">Belongs to the polysaccharide synthase family.</text>
</comment>
<feature type="transmembrane region" description="Helical" evidence="7">
    <location>
        <begin position="391"/>
        <end position="412"/>
    </location>
</feature>
<evidence type="ECO:0000256" key="6">
    <source>
        <dbReference type="ARBA" id="ARBA00023136"/>
    </source>
</evidence>
<reference evidence="9" key="1">
    <citation type="journal article" date="2019" name="Int. J. Syst. Evol. Microbiol.">
        <title>The Global Catalogue of Microorganisms (GCM) 10K type strain sequencing project: providing services to taxonomists for standard genome sequencing and annotation.</title>
        <authorList>
            <consortium name="The Broad Institute Genomics Platform"/>
            <consortium name="The Broad Institute Genome Sequencing Center for Infectious Disease"/>
            <person name="Wu L."/>
            <person name="Ma J."/>
        </authorList>
    </citation>
    <scope>NUCLEOTIDE SEQUENCE [LARGE SCALE GENOMIC DNA]</scope>
    <source>
        <strain evidence="9">TBRC 5832</strain>
    </source>
</reference>
<feature type="transmembrane region" description="Helical" evidence="7">
    <location>
        <begin position="159"/>
        <end position="177"/>
    </location>
</feature>
<keyword evidence="9" id="KW-1185">Reference proteome</keyword>
<dbReference type="Proteomes" id="UP001595867">
    <property type="component" value="Unassembled WGS sequence"/>
</dbReference>
<name>A0ABV8IZF8_9ACTN</name>
<feature type="transmembrane region" description="Helical" evidence="7">
    <location>
        <begin position="424"/>
        <end position="447"/>
    </location>
</feature>
<dbReference type="CDD" id="cd13127">
    <property type="entry name" value="MATE_tuaB_like"/>
    <property type="match status" value="1"/>
</dbReference>
<proteinExistence type="inferred from homology"/>
<accession>A0ABV8IZF8</accession>
<feature type="transmembrane region" description="Helical" evidence="7">
    <location>
        <begin position="127"/>
        <end position="147"/>
    </location>
</feature>
<dbReference type="RefSeq" id="WP_378070567.1">
    <property type="nucleotide sequence ID" value="NZ_JBHSBL010000021.1"/>
</dbReference>
<protein>
    <submittedName>
        <fullName evidence="8">Lipopolysaccharide biosynthesis protein</fullName>
    </submittedName>
</protein>
<feature type="transmembrane region" description="Helical" evidence="7">
    <location>
        <begin position="183"/>
        <end position="203"/>
    </location>
</feature>
<evidence type="ECO:0000256" key="5">
    <source>
        <dbReference type="ARBA" id="ARBA00022989"/>
    </source>
</evidence>
<feature type="transmembrane region" description="Helical" evidence="7">
    <location>
        <begin position="295"/>
        <end position="317"/>
    </location>
</feature>
<keyword evidence="3" id="KW-1003">Cell membrane</keyword>
<organism evidence="8 9">
    <name type="scientific">Actinoplanes subglobosus</name>
    <dbReference type="NCBI Taxonomy" id="1547892"/>
    <lineage>
        <taxon>Bacteria</taxon>
        <taxon>Bacillati</taxon>
        <taxon>Actinomycetota</taxon>
        <taxon>Actinomycetes</taxon>
        <taxon>Micromonosporales</taxon>
        <taxon>Micromonosporaceae</taxon>
        <taxon>Actinoplanes</taxon>
    </lineage>
</organism>
<evidence type="ECO:0000256" key="2">
    <source>
        <dbReference type="ARBA" id="ARBA00007430"/>
    </source>
</evidence>
<dbReference type="PANTHER" id="PTHR30250">
    <property type="entry name" value="PST FAMILY PREDICTED COLANIC ACID TRANSPORTER"/>
    <property type="match status" value="1"/>
</dbReference>
<feature type="transmembrane region" description="Helical" evidence="7">
    <location>
        <begin position="243"/>
        <end position="264"/>
    </location>
</feature>